<reference evidence="6" key="4">
    <citation type="submission" date="2025-04" db="UniProtKB">
        <authorList>
            <consortium name="RefSeq"/>
        </authorList>
    </citation>
    <scope>IDENTIFICATION</scope>
    <source>
        <tissue evidence="6">Whole organism</tissue>
    </source>
</reference>
<dbReference type="OMA" id="KPVICEN"/>
<evidence type="ECO:0000256" key="2">
    <source>
        <dbReference type="SAM" id="SignalP"/>
    </source>
</evidence>
<reference evidence="4" key="1">
    <citation type="submission" date="2014-08" db="EMBL/GenBank/DDBJ databases">
        <authorList>
            <person name="Murali S."/>
            <person name="Richards S."/>
            <person name="Bandaranaike D."/>
            <person name="Bellair M."/>
            <person name="Blankenburg K."/>
            <person name="Chao H."/>
            <person name="Dinh H."/>
            <person name="Doddapaneni H."/>
            <person name="Dugan-Rocha S."/>
            <person name="Elkadiri S."/>
            <person name="Gnanaolivu R."/>
            <person name="Hughes D."/>
            <person name="Lee S."/>
            <person name="Li M."/>
            <person name="Ming W."/>
            <person name="Munidasa M."/>
            <person name="Muniz J."/>
            <person name="Nguyen L."/>
            <person name="Osuji N."/>
            <person name="Pu L.-L."/>
            <person name="Puazo M."/>
            <person name="Skinner E."/>
            <person name="Qu C."/>
            <person name="Quiroz J."/>
            <person name="Raj R."/>
            <person name="Weissenberger G."/>
            <person name="Xin Y."/>
            <person name="Zou X."/>
            <person name="Han Y."/>
            <person name="Worley K."/>
            <person name="Muzny D."/>
            <person name="Gibbs R."/>
        </authorList>
    </citation>
    <scope>NUCLEOTIDE SEQUENCE</scope>
    <source>
        <strain evidence="4">HAZT.00-mixed</strain>
        <tissue evidence="4">Whole organism</tissue>
    </source>
</reference>
<dbReference type="RefSeq" id="XP_018009219.1">
    <property type="nucleotide sequence ID" value="XM_018153730.2"/>
</dbReference>
<dbReference type="OrthoDB" id="6375279at2759"/>
<keyword evidence="5" id="KW-1185">Reference proteome</keyword>
<keyword evidence="2" id="KW-0732">Signal</keyword>
<accession>A0A6A0H669</accession>
<keyword evidence="1" id="KW-1015">Disulfide bond</keyword>
<evidence type="ECO:0000256" key="1">
    <source>
        <dbReference type="ARBA" id="ARBA00023157"/>
    </source>
</evidence>
<evidence type="ECO:0000313" key="5">
    <source>
        <dbReference type="Proteomes" id="UP000694843"/>
    </source>
</evidence>
<dbReference type="Proteomes" id="UP000711488">
    <property type="component" value="Unassembled WGS sequence"/>
</dbReference>
<feature type="domain" description="C-type lectin" evidence="3">
    <location>
        <begin position="51"/>
        <end position="183"/>
    </location>
</feature>
<reference evidence="4" key="2">
    <citation type="journal article" date="2018" name="Environ. Sci. Technol.">
        <title>The Toxicogenome of Hyalella azteca: A Model for Sediment Ecotoxicology and Evolutionary Toxicology.</title>
        <authorList>
            <person name="Poynton H.C."/>
            <person name="Hasenbein S."/>
            <person name="Benoit J.B."/>
            <person name="Sepulveda M.S."/>
            <person name="Poelchau M.F."/>
            <person name="Hughes D.S.T."/>
            <person name="Murali S.C."/>
            <person name="Chen S."/>
            <person name="Glastad K.M."/>
            <person name="Goodisman M.A.D."/>
            <person name="Werren J.H."/>
            <person name="Vineis J.H."/>
            <person name="Bowen J.L."/>
            <person name="Friedrich M."/>
            <person name="Jones J."/>
            <person name="Robertson H.M."/>
            <person name="Feyereisen R."/>
            <person name="Mechler-Hickson A."/>
            <person name="Mathers N."/>
            <person name="Lee C.E."/>
            <person name="Colbourne J.K."/>
            <person name="Biales A."/>
            <person name="Johnston J.S."/>
            <person name="Wellborn G.A."/>
            <person name="Rosendale A.J."/>
            <person name="Cridge A.G."/>
            <person name="Munoz-Torres M.C."/>
            <person name="Bain P.A."/>
            <person name="Manny A.R."/>
            <person name="Major K.M."/>
            <person name="Lambert F.N."/>
            <person name="Vulpe C.D."/>
            <person name="Tuck P."/>
            <person name="Blalock B.J."/>
            <person name="Lin Y.Y."/>
            <person name="Smith M.E."/>
            <person name="Ochoa-Acuna H."/>
            <person name="Chen M.M."/>
            <person name="Childers C.P."/>
            <person name="Qu J."/>
            <person name="Dugan S."/>
            <person name="Lee S.L."/>
            <person name="Chao H."/>
            <person name="Dinh H."/>
            <person name="Han Y."/>
            <person name="Doddapaneni H."/>
            <person name="Worley K.C."/>
            <person name="Muzny D.M."/>
            <person name="Gibbs R.A."/>
            <person name="Richards S."/>
        </authorList>
    </citation>
    <scope>NUCLEOTIDE SEQUENCE</scope>
    <source>
        <strain evidence="4">HAZT.00-mixed</strain>
        <tissue evidence="4">Whole organism</tissue>
    </source>
</reference>
<dbReference type="Proteomes" id="UP000694843">
    <property type="component" value="Unplaced"/>
</dbReference>
<dbReference type="PROSITE" id="PS00615">
    <property type="entry name" value="C_TYPE_LECTIN_1"/>
    <property type="match status" value="1"/>
</dbReference>
<name>A0A6A0H669_HYAAZ</name>
<dbReference type="InterPro" id="IPR018378">
    <property type="entry name" value="C-type_lectin_CS"/>
</dbReference>
<protein>
    <submittedName>
        <fullName evidence="6">Glycine-rich cell wall structural protein 1</fullName>
    </submittedName>
</protein>
<dbReference type="KEGG" id="hazt:108666800"/>
<dbReference type="SMART" id="SM00034">
    <property type="entry name" value="CLECT"/>
    <property type="match status" value="1"/>
</dbReference>
<dbReference type="InterPro" id="IPR016186">
    <property type="entry name" value="C-type_lectin-like/link_sf"/>
</dbReference>
<dbReference type="PANTHER" id="PTHR21407:SF1">
    <property type="entry name" value="RE43931P"/>
    <property type="match status" value="1"/>
</dbReference>
<evidence type="ECO:0000259" key="3">
    <source>
        <dbReference type="PROSITE" id="PS50041"/>
    </source>
</evidence>
<evidence type="ECO:0000313" key="4">
    <source>
        <dbReference type="EMBL" id="KAA0199246.1"/>
    </source>
</evidence>
<gene>
    <name evidence="6" type="primary">LOC108666800</name>
    <name evidence="4" type="ORF">HAZT_HAZT010800</name>
</gene>
<proteinExistence type="predicted"/>
<feature type="chain" id="PRO_5044628584" evidence="2">
    <location>
        <begin position="16"/>
        <end position="185"/>
    </location>
</feature>
<dbReference type="CDD" id="cd00037">
    <property type="entry name" value="CLECT"/>
    <property type="match status" value="1"/>
</dbReference>
<organism evidence="4">
    <name type="scientific">Hyalella azteca</name>
    <name type="common">Amphipod</name>
    <dbReference type="NCBI Taxonomy" id="294128"/>
    <lineage>
        <taxon>Eukaryota</taxon>
        <taxon>Metazoa</taxon>
        <taxon>Ecdysozoa</taxon>
        <taxon>Arthropoda</taxon>
        <taxon>Crustacea</taxon>
        <taxon>Multicrustacea</taxon>
        <taxon>Malacostraca</taxon>
        <taxon>Eumalacostraca</taxon>
        <taxon>Peracarida</taxon>
        <taxon>Amphipoda</taxon>
        <taxon>Senticaudata</taxon>
        <taxon>Talitrida</taxon>
        <taxon>Talitroidea</taxon>
        <taxon>Hyalellidae</taxon>
        <taxon>Hyalella</taxon>
    </lineage>
</organism>
<dbReference type="PANTHER" id="PTHR21407">
    <property type="entry name" value="RE43931P-RELATED"/>
    <property type="match status" value="1"/>
</dbReference>
<dbReference type="GeneID" id="108666800"/>
<dbReference type="SUPFAM" id="SSF56436">
    <property type="entry name" value="C-type lectin-like"/>
    <property type="match status" value="1"/>
</dbReference>
<dbReference type="EMBL" id="JQDR03007040">
    <property type="protein sequence ID" value="KAA0199246.1"/>
    <property type="molecule type" value="Genomic_DNA"/>
</dbReference>
<dbReference type="Gene3D" id="3.10.100.10">
    <property type="entry name" value="Mannose-Binding Protein A, subunit A"/>
    <property type="match status" value="1"/>
</dbReference>
<evidence type="ECO:0000313" key="6">
    <source>
        <dbReference type="RefSeq" id="XP_018009219.1"/>
    </source>
</evidence>
<reference evidence="4" key="3">
    <citation type="submission" date="2019-06" db="EMBL/GenBank/DDBJ databases">
        <authorList>
            <person name="Poynton C."/>
            <person name="Hasenbein S."/>
            <person name="Benoit J.B."/>
            <person name="Sepulveda M.S."/>
            <person name="Poelchau M.F."/>
            <person name="Murali S.C."/>
            <person name="Chen S."/>
            <person name="Glastad K.M."/>
            <person name="Werren J.H."/>
            <person name="Vineis J.H."/>
            <person name="Bowen J.L."/>
            <person name="Friedrich M."/>
            <person name="Jones J."/>
            <person name="Robertson H.M."/>
            <person name="Feyereisen R."/>
            <person name="Mechler-Hickson A."/>
            <person name="Mathers N."/>
            <person name="Lee C.E."/>
            <person name="Colbourne J.K."/>
            <person name="Biales A."/>
            <person name="Johnston J.S."/>
            <person name="Wellborn G.A."/>
            <person name="Rosendale A.J."/>
            <person name="Cridge A.G."/>
            <person name="Munoz-Torres M.C."/>
            <person name="Bain P.A."/>
            <person name="Manny A.R."/>
            <person name="Major K.M."/>
            <person name="Lambert F.N."/>
            <person name="Vulpe C.D."/>
            <person name="Tuck P."/>
            <person name="Blalock B.J."/>
            <person name="Lin Y.-Y."/>
            <person name="Smith M.E."/>
            <person name="Ochoa-Acuna H."/>
            <person name="Chen M.-J.M."/>
            <person name="Childers C.P."/>
            <person name="Qu J."/>
            <person name="Dugan S."/>
            <person name="Lee S.L."/>
            <person name="Chao H."/>
            <person name="Dinh H."/>
            <person name="Han Y."/>
            <person name="Doddapaneni H."/>
            <person name="Worley K.C."/>
            <person name="Muzny D.M."/>
            <person name="Gibbs R.A."/>
            <person name="Richards S."/>
        </authorList>
    </citation>
    <scope>NUCLEOTIDE SEQUENCE</scope>
    <source>
        <strain evidence="4">HAZT.00-mixed</strain>
        <tissue evidence="4">Whole organism</tissue>
    </source>
</reference>
<dbReference type="AlphaFoldDB" id="A0A6A0H669"/>
<dbReference type="Pfam" id="PF00059">
    <property type="entry name" value="Lectin_C"/>
    <property type="match status" value="1"/>
</dbReference>
<sequence length="185" mass="19858">MRALILLCAVGLVAAQRGFFQGQNFGRQRRPQFQNSFGGGGGGGGAVDDRNGRSDYHFSWRHDGGRQYTGQGAAGYCRGLGGGWAAVSINSPNENAFVQKVIQGERLEYIWTGGVGGGGGGFRWADGSGVSFADWSHTGGARRPQPDNREGNEFCLAVLNNFYSDGVKWHDVACSHRKPVICERG</sequence>
<feature type="signal peptide" evidence="2">
    <location>
        <begin position="1"/>
        <end position="15"/>
    </location>
</feature>
<dbReference type="PROSITE" id="PS50041">
    <property type="entry name" value="C_TYPE_LECTIN_2"/>
    <property type="match status" value="1"/>
</dbReference>
<dbReference type="InterPro" id="IPR001304">
    <property type="entry name" value="C-type_lectin-like"/>
</dbReference>
<dbReference type="InterPro" id="IPR016187">
    <property type="entry name" value="CTDL_fold"/>
</dbReference>